<evidence type="ECO:0000256" key="4">
    <source>
        <dbReference type="ARBA" id="ARBA00023027"/>
    </source>
</evidence>
<dbReference type="EC" id="1.3.1.76" evidence="2"/>
<evidence type="ECO:0000259" key="7">
    <source>
        <dbReference type="Pfam" id="PF10414"/>
    </source>
</evidence>
<dbReference type="GO" id="GO:0043115">
    <property type="term" value="F:precorrin-2 dehydrogenase activity"/>
    <property type="evidence" value="ECO:0007669"/>
    <property type="project" value="UniProtKB-EC"/>
</dbReference>
<dbReference type="OrthoDB" id="9773765at2"/>
<dbReference type="NCBIfam" id="TIGR01470">
    <property type="entry name" value="cysG_Nterm"/>
    <property type="match status" value="1"/>
</dbReference>
<dbReference type="InterPro" id="IPR006367">
    <property type="entry name" value="Sirohaem_synthase_N"/>
</dbReference>
<evidence type="ECO:0000256" key="5">
    <source>
        <dbReference type="ARBA" id="ARBA00023244"/>
    </source>
</evidence>
<accession>A0A494WVZ3</accession>
<evidence type="ECO:0000256" key="3">
    <source>
        <dbReference type="ARBA" id="ARBA00023002"/>
    </source>
</evidence>
<dbReference type="PANTHER" id="PTHR35330:SF1">
    <property type="entry name" value="SIROHEME BIOSYNTHESIS PROTEIN MET8"/>
    <property type="match status" value="1"/>
</dbReference>
<dbReference type="GO" id="GO:0004325">
    <property type="term" value="F:ferrochelatase activity"/>
    <property type="evidence" value="ECO:0007669"/>
    <property type="project" value="InterPro"/>
</dbReference>
<dbReference type="InterPro" id="IPR028161">
    <property type="entry name" value="Met8-like"/>
</dbReference>
<proteinExistence type="predicted"/>
<dbReference type="SUPFAM" id="SSF51735">
    <property type="entry name" value="NAD(P)-binding Rossmann-fold domains"/>
    <property type="match status" value="1"/>
</dbReference>
<comment type="catalytic activity">
    <reaction evidence="6">
        <text>precorrin-2 + NAD(+) = sirohydrochlorin + NADH + 2 H(+)</text>
        <dbReference type="Rhea" id="RHEA:15613"/>
        <dbReference type="ChEBI" id="CHEBI:15378"/>
        <dbReference type="ChEBI" id="CHEBI:57540"/>
        <dbReference type="ChEBI" id="CHEBI:57945"/>
        <dbReference type="ChEBI" id="CHEBI:58351"/>
        <dbReference type="ChEBI" id="CHEBI:58827"/>
        <dbReference type="EC" id="1.3.1.76"/>
    </reaction>
</comment>
<dbReference type="Proteomes" id="UP000271256">
    <property type="component" value="Unassembled WGS sequence"/>
</dbReference>
<dbReference type="AlphaFoldDB" id="A0A494WVZ3"/>
<protein>
    <recommendedName>
        <fullName evidence="2">precorrin-2 dehydrogenase</fullName>
        <ecNumber evidence="2">1.3.1.76</ecNumber>
    </recommendedName>
</protein>
<keyword evidence="5" id="KW-0627">Porphyrin biosynthesis</keyword>
<dbReference type="Pfam" id="PF14824">
    <property type="entry name" value="Sirohm_synth_M"/>
    <property type="match status" value="1"/>
</dbReference>
<evidence type="ECO:0000256" key="1">
    <source>
        <dbReference type="ARBA" id="ARBA00005010"/>
    </source>
</evidence>
<sequence length="215" mass="23758">MPKCYPVSLILSQRLCLVVGGGSVAERKVLSLLACGAKVKVVSPTLTPPLRGLVEKGEISYRQGEYETADLAGVFLVIAATDRDEINRRVAAEAMARNMLVNVVDDPPHGNFYVPAVVRRGSLQIAISTDGKSPLLARKIKEELEKRYGPEYGLLVNLLGELRHDILENIADPRKRRDLLTAILDDQVLQLLARGELEQAKERVINAYHRGRSQP</sequence>
<keyword evidence="10" id="KW-1185">Reference proteome</keyword>
<evidence type="ECO:0000256" key="2">
    <source>
        <dbReference type="ARBA" id="ARBA00012400"/>
    </source>
</evidence>
<dbReference type="InterPro" id="IPR036291">
    <property type="entry name" value="NAD(P)-bd_dom_sf"/>
</dbReference>
<dbReference type="Pfam" id="PF10414">
    <property type="entry name" value="CysG_dimeriser"/>
    <property type="match status" value="1"/>
</dbReference>
<keyword evidence="3" id="KW-0560">Oxidoreductase</keyword>
<dbReference type="Gene3D" id="3.40.50.720">
    <property type="entry name" value="NAD(P)-binding Rossmann-like Domain"/>
    <property type="match status" value="1"/>
</dbReference>
<dbReference type="InterPro" id="IPR019478">
    <property type="entry name" value="Sirohaem_synthase_dimer_dom"/>
</dbReference>
<dbReference type="InterPro" id="IPR028281">
    <property type="entry name" value="Sirohaem_synthase_central"/>
</dbReference>
<dbReference type="InterPro" id="IPR042518">
    <property type="entry name" value="SirC_C"/>
</dbReference>
<dbReference type="Gene3D" id="1.10.8.610">
    <property type="entry name" value="SirC, precorrin-2 dehydrogenase, C-terminal helical domain-like"/>
    <property type="match status" value="1"/>
</dbReference>
<dbReference type="EMBL" id="RBWE01000001">
    <property type="protein sequence ID" value="RKO67083.1"/>
    <property type="molecule type" value="Genomic_DNA"/>
</dbReference>
<reference evidence="9 10" key="1">
    <citation type="submission" date="2018-10" db="EMBL/GenBank/DDBJ databases">
        <authorList>
            <person name="Grouzdev D.S."/>
            <person name="Krutkina M.S."/>
            <person name="Tourova T.P."/>
            <person name="Nazina T.N."/>
        </authorList>
    </citation>
    <scope>NUCLEOTIDE SEQUENCE [LARGE SCALE GENOMIC DNA]</scope>
    <source>
        <strain evidence="9 10">435</strain>
    </source>
</reference>
<comment type="caution">
    <text evidence="9">The sequence shown here is derived from an EMBL/GenBank/DDBJ whole genome shotgun (WGS) entry which is preliminary data.</text>
</comment>
<dbReference type="GO" id="GO:0019354">
    <property type="term" value="P:siroheme biosynthetic process"/>
    <property type="evidence" value="ECO:0007669"/>
    <property type="project" value="UniProtKB-UniPathway"/>
</dbReference>
<dbReference type="PANTHER" id="PTHR35330">
    <property type="entry name" value="SIROHEME BIOSYNTHESIS PROTEIN MET8"/>
    <property type="match status" value="1"/>
</dbReference>
<feature type="domain" description="Sirohaem synthase dimerisation" evidence="7">
    <location>
        <begin position="152"/>
        <end position="203"/>
    </location>
</feature>
<organism evidence="9 10">
    <name type="scientific">Desulfofundulus salinus</name>
    <dbReference type="NCBI Taxonomy" id="2419843"/>
    <lineage>
        <taxon>Bacteria</taxon>
        <taxon>Bacillati</taxon>
        <taxon>Bacillota</taxon>
        <taxon>Clostridia</taxon>
        <taxon>Eubacteriales</taxon>
        <taxon>Peptococcaceae</taxon>
        <taxon>Desulfofundulus</taxon>
    </lineage>
</organism>
<dbReference type="Pfam" id="PF13241">
    <property type="entry name" value="NAD_binding_7"/>
    <property type="match status" value="1"/>
</dbReference>
<gene>
    <name evidence="9" type="ORF">D7024_09030</name>
</gene>
<evidence type="ECO:0000259" key="8">
    <source>
        <dbReference type="Pfam" id="PF14824"/>
    </source>
</evidence>
<comment type="pathway">
    <text evidence="1">Porphyrin-containing compound metabolism; siroheme biosynthesis; sirohydrochlorin from precorrin-2: step 1/1.</text>
</comment>
<dbReference type="UniPathway" id="UPA00262">
    <property type="reaction ID" value="UER00222"/>
</dbReference>
<evidence type="ECO:0000313" key="9">
    <source>
        <dbReference type="EMBL" id="RKO67083.1"/>
    </source>
</evidence>
<keyword evidence="4" id="KW-0520">NAD</keyword>
<feature type="domain" description="Siroheme synthase central" evidence="8">
    <location>
        <begin position="120"/>
        <end position="146"/>
    </location>
</feature>
<evidence type="ECO:0000313" key="10">
    <source>
        <dbReference type="Proteomes" id="UP000271256"/>
    </source>
</evidence>
<dbReference type="RefSeq" id="WP_121451497.1">
    <property type="nucleotide sequence ID" value="NZ_RBWE01000001.1"/>
</dbReference>
<evidence type="ECO:0000256" key="6">
    <source>
        <dbReference type="ARBA" id="ARBA00047561"/>
    </source>
</evidence>
<name>A0A494WVZ3_9FIRM</name>
<dbReference type="SUPFAM" id="SSF75615">
    <property type="entry name" value="Siroheme synthase middle domains-like"/>
    <property type="match status" value="1"/>
</dbReference>